<dbReference type="Gene3D" id="3.40.50.1820">
    <property type="entry name" value="alpha/beta hydrolase"/>
    <property type="match status" value="1"/>
</dbReference>
<dbReference type="PANTHER" id="PTHR43329">
    <property type="entry name" value="EPOXIDE HYDROLASE"/>
    <property type="match status" value="1"/>
</dbReference>
<dbReference type="PRINTS" id="PR00412">
    <property type="entry name" value="EPOXHYDRLASE"/>
</dbReference>
<evidence type="ECO:0000259" key="3">
    <source>
        <dbReference type="Pfam" id="PF00561"/>
    </source>
</evidence>
<organism evidence="4 5">
    <name type="scientific">Penicillium polonicum</name>
    <dbReference type="NCBI Taxonomy" id="60169"/>
    <lineage>
        <taxon>Eukaryota</taxon>
        <taxon>Fungi</taxon>
        <taxon>Dikarya</taxon>
        <taxon>Ascomycota</taxon>
        <taxon>Pezizomycotina</taxon>
        <taxon>Eurotiomycetes</taxon>
        <taxon>Eurotiomycetidae</taxon>
        <taxon>Eurotiales</taxon>
        <taxon>Aspergillaceae</taxon>
        <taxon>Penicillium</taxon>
    </lineage>
</organism>
<dbReference type="STRING" id="60169.A0A1V6NKG9"/>
<evidence type="ECO:0000313" key="4">
    <source>
        <dbReference type="EMBL" id="OQD65079.1"/>
    </source>
</evidence>
<comment type="caution">
    <text evidence="4">The sequence shown here is derived from an EMBL/GenBank/DDBJ whole genome shotgun (WGS) entry which is preliminary data.</text>
</comment>
<dbReference type="Pfam" id="PF00561">
    <property type="entry name" value="Abhydrolase_1"/>
    <property type="match status" value="1"/>
</dbReference>
<keyword evidence="1" id="KW-0378">Hydrolase</keyword>
<dbReference type="Proteomes" id="UP000191408">
    <property type="component" value="Unassembled WGS sequence"/>
</dbReference>
<reference evidence="5" key="1">
    <citation type="journal article" date="2017" name="Nat. Microbiol.">
        <title>Global analysis of biosynthetic gene clusters reveals vast potential of secondary metabolite production in Penicillium species.</title>
        <authorList>
            <person name="Nielsen J.C."/>
            <person name="Grijseels S."/>
            <person name="Prigent S."/>
            <person name="Ji B."/>
            <person name="Dainat J."/>
            <person name="Nielsen K.F."/>
            <person name="Frisvad J.C."/>
            <person name="Workman M."/>
            <person name="Nielsen J."/>
        </authorList>
    </citation>
    <scope>NUCLEOTIDE SEQUENCE [LARGE SCALE GENOMIC DNA]</scope>
    <source>
        <strain evidence="5">IBT 4502</strain>
    </source>
</reference>
<accession>A0A1V6NKG9</accession>
<dbReference type="GO" id="GO:0016787">
    <property type="term" value="F:hydrolase activity"/>
    <property type="evidence" value="ECO:0007669"/>
    <property type="project" value="UniProtKB-KW"/>
</dbReference>
<dbReference type="GO" id="GO:0072330">
    <property type="term" value="P:monocarboxylic acid biosynthetic process"/>
    <property type="evidence" value="ECO:0007669"/>
    <property type="project" value="UniProtKB-ARBA"/>
</dbReference>
<proteinExistence type="inferred from homology"/>
<sequence>MPREHNMEVTSFKVSRGLTYSYIHLKPSVESPKPYILFLHGFPSIAQEWHCQIEYFGNLGYGVIAPDLLGYGQTSRPLDPSLYRLKHMSQDIVDILDHEGIDVVHGVGHDWGSALVSRLEYFFPRRVGKIALLATGNFALGAPFNLDAFNAMTQENLGYSLFGYIKFFTQDPKAVELINSHKDSLMSIMYAKDPALWKEHFGPVDALKRWLERDQRAELGPWISDAYRVVRDEAFAKDGGYEAPLNWYRNLVSNSNLQDEPEESRETYKIERPVLLLLAENDAISLPSAQLETTRRTALNLTVKQLQTGHWIMLEAANEVNSELESFFQD</sequence>
<name>A0A1V6NKG9_PENPO</name>
<dbReference type="InterPro" id="IPR000073">
    <property type="entry name" value="AB_hydrolase_1"/>
</dbReference>
<protein>
    <recommendedName>
        <fullName evidence="3">AB hydrolase-1 domain-containing protein</fullName>
    </recommendedName>
</protein>
<dbReference type="OrthoDB" id="284184at2759"/>
<dbReference type="AlphaFoldDB" id="A0A1V6NKG9"/>
<dbReference type="PRINTS" id="PR00111">
    <property type="entry name" value="ABHYDROLASE"/>
</dbReference>
<evidence type="ECO:0000256" key="1">
    <source>
        <dbReference type="ARBA" id="ARBA00022801"/>
    </source>
</evidence>
<gene>
    <name evidence="4" type="ORF">PENPOL_c006G06001</name>
</gene>
<evidence type="ECO:0000313" key="5">
    <source>
        <dbReference type="Proteomes" id="UP000191408"/>
    </source>
</evidence>
<dbReference type="InterPro" id="IPR029058">
    <property type="entry name" value="AB_hydrolase_fold"/>
</dbReference>
<dbReference type="InterPro" id="IPR000639">
    <property type="entry name" value="Epox_hydrolase-like"/>
</dbReference>
<dbReference type="EMBL" id="MDYM01000006">
    <property type="protein sequence ID" value="OQD65079.1"/>
    <property type="molecule type" value="Genomic_DNA"/>
</dbReference>
<dbReference type="GO" id="GO:0017000">
    <property type="term" value="P:antibiotic biosynthetic process"/>
    <property type="evidence" value="ECO:0007669"/>
    <property type="project" value="UniProtKB-ARBA"/>
</dbReference>
<evidence type="ECO:0000256" key="2">
    <source>
        <dbReference type="ARBA" id="ARBA00038334"/>
    </source>
</evidence>
<keyword evidence="5" id="KW-1185">Reference proteome</keyword>
<dbReference type="SUPFAM" id="SSF53474">
    <property type="entry name" value="alpha/beta-Hydrolases"/>
    <property type="match status" value="1"/>
</dbReference>
<feature type="domain" description="AB hydrolase-1" evidence="3">
    <location>
        <begin position="35"/>
        <end position="316"/>
    </location>
</feature>
<comment type="similarity">
    <text evidence="2">Belongs to the AB hydrolase superfamily. Epoxide hydrolase family.</text>
</comment>